<keyword evidence="3" id="KW-1185">Reference proteome</keyword>
<feature type="transmembrane region" description="Helical" evidence="1">
    <location>
        <begin position="155"/>
        <end position="174"/>
    </location>
</feature>
<gene>
    <name evidence="2" type="ORF">HLY00_1008</name>
</gene>
<evidence type="ECO:0000313" key="3">
    <source>
        <dbReference type="Proteomes" id="UP000570517"/>
    </source>
</evidence>
<keyword evidence="1" id="KW-0812">Transmembrane</keyword>
<reference evidence="2 3" key="1">
    <citation type="submission" date="2020-05" db="EMBL/GenBank/DDBJ databases">
        <title>Draft genome sequence of Mycobacterium hippocampi DL, isolated from European seabass, Dicentrarchus labrax, reared in fish farms.</title>
        <authorList>
            <person name="Stathopoulou P."/>
            <person name="Asimakis E."/>
            <person name="Tzokas K."/>
            <person name="Batargias C."/>
            <person name="Tsiamis G."/>
        </authorList>
    </citation>
    <scope>NUCLEOTIDE SEQUENCE [LARGE SCALE GENOMIC DNA]</scope>
    <source>
        <strain evidence="2 3">DL</strain>
    </source>
</reference>
<dbReference type="AlphaFoldDB" id="A0A850PIB9"/>
<evidence type="ECO:0008006" key="4">
    <source>
        <dbReference type="Google" id="ProtNLM"/>
    </source>
</evidence>
<evidence type="ECO:0000313" key="2">
    <source>
        <dbReference type="EMBL" id="NVN50158.1"/>
    </source>
</evidence>
<evidence type="ECO:0000256" key="1">
    <source>
        <dbReference type="SAM" id="Phobius"/>
    </source>
</evidence>
<feature type="transmembrane region" description="Helical" evidence="1">
    <location>
        <begin position="12"/>
        <end position="31"/>
    </location>
</feature>
<dbReference type="Proteomes" id="UP000570517">
    <property type="component" value="Unassembled WGS sequence"/>
</dbReference>
<sequence length="221" mass="23372">MAGIVRLLRDARITGWVALVPVIYFVAEWLVSASWRGYYGYREDLLGPLGSAFCGPEGNWPCSDLYHVMNVALVLTGLAVAYVAASFLAQRVTDRGHAILLLAAGFALAATGVITQQVDYPWNLTATAVFLTLGAVSVLFIALGTTSELSAERRGVAVVAGMISLVGYFAYLGQHDLFGAGGSQRMAIYGILAAVIALGTAGLRTRPTTTAASPELLEESR</sequence>
<dbReference type="RefSeq" id="WP_178358517.1">
    <property type="nucleotide sequence ID" value="NZ_JABFYL010000021.1"/>
</dbReference>
<feature type="transmembrane region" description="Helical" evidence="1">
    <location>
        <begin position="120"/>
        <end position="143"/>
    </location>
</feature>
<feature type="transmembrane region" description="Helical" evidence="1">
    <location>
        <begin position="97"/>
        <end position="114"/>
    </location>
</feature>
<feature type="transmembrane region" description="Helical" evidence="1">
    <location>
        <begin position="186"/>
        <end position="203"/>
    </location>
</feature>
<proteinExistence type="predicted"/>
<organism evidence="2 3">
    <name type="scientific">Mycolicibacterium hippocampi</name>
    <dbReference type="NCBI Taxonomy" id="659824"/>
    <lineage>
        <taxon>Bacteria</taxon>
        <taxon>Bacillati</taxon>
        <taxon>Actinomycetota</taxon>
        <taxon>Actinomycetes</taxon>
        <taxon>Mycobacteriales</taxon>
        <taxon>Mycobacteriaceae</taxon>
        <taxon>Mycolicibacterium</taxon>
    </lineage>
</organism>
<name>A0A850PIB9_9MYCO</name>
<accession>A0A850PIB9</accession>
<protein>
    <recommendedName>
        <fullName evidence="4">DUF998 domain-containing protein</fullName>
    </recommendedName>
</protein>
<comment type="caution">
    <text evidence="2">The sequence shown here is derived from an EMBL/GenBank/DDBJ whole genome shotgun (WGS) entry which is preliminary data.</text>
</comment>
<keyword evidence="1" id="KW-1133">Transmembrane helix</keyword>
<dbReference type="EMBL" id="JABFYL010000021">
    <property type="protein sequence ID" value="NVN50158.1"/>
    <property type="molecule type" value="Genomic_DNA"/>
</dbReference>
<feature type="transmembrane region" description="Helical" evidence="1">
    <location>
        <begin position="65"/>
        <end position="85"/>
    </location>
</feature>
<keyword evidence="1" id="KW-0472">Membrane</keyword>